<name>D2V0H9_NAEGR</name>
<dbReference type="EMBL" id="GG738847">
    <property type="protein sequence ID" value="EFC49527.1"/>
    <property type="molecule type" value="Genomic_DNA"/>
</dbReference>
<dbReference type="OMA" id="RDWASDQ"/>
<dbReference type="VEuPathDB" id="AmoebaDB:NAEGRDRAFT_30028"/>
<gene>
    <name evidence="1" type="ORF">NAEGRDRAFT_30028</name>
</gene>
<dbReference type="PANTHER" id="PTHR19288">
    <property type="entry name" value="4-NITROPHENYLPHOSPHATASE-RELATED"/>
    <property type="match status" value="1"/>
</dbReference>
<dbReference type="RefSeq" id="XP_002682271.1">
    <property type="nucleotide sequence ID" value="XM_002682225.1"/>
</dbReference>
<dbReference type="GO" id="GO:0005737">
    <property type="term" value="C:cytoplasm"/>
    <property type="evidence" value="ECO:0007669"/>
    <property type="project" value="TreeGrafter"/>
</dbReference>
<protein>
    <submittedName>
        <fullName evidence="1">Predicted protein</fullName>
    </submittedName>
</protein>
<dbReference type="Pfam" id="PF13242">
    <property type="entry name" value="Hydrolase_like"/>
    <property type="match status" value="1"/>
</dbReference>
<dbReference type="Proteomes" id="UP000006671">
    <property type="component" value="Unassembled WGS sequence"/>
</dbReference>
<reference evidence="1 2" key="1">
    <citation type="journal article" date="2010" name="Cell">
        <title>The genome of Naegleria gruberi illuminates early eukaryotic versatility.</title>
        <authorList>
            <person name="Fritz-Laylin L.K."/>
            <person name="Prochnik S.E."/>
            <person name="Ginger M.L."/>
            <person name="Dacks J.B."/>
            <person name="Carpenter M.L."/>
            <person name="Field M.C."/>
            <person name="Kuo A."/>
            <person name="Paredez A."/>
            <person name="Chapman J."/>
            <person name="Pham J."/>
            <person name="Shu S."/>
            <person name="Neupane R."/>
            <person name="Cipriano M."/>
            <person name="Mancuso J."/>
            <person name="Tu H."/>
            <person name="Salamov A."/>
            <person name="Lindquist E."/>
            <person name="Shapiro H."/>
            <person name="Lucas S."/>
            <person name="Grigoriev I.V."/>
            <person name="Cande W.Z."/>
            <person name="Fulton C."/>
            <person name="Rokhsar D.S."/>
            <person name="Dawson S.C."/>
        </authorList>
    </citation>
    <scope>NUCLEOTIDE SEQUENCE [LARGE SCALE GENOMIC DNA]</scope>
    <source>
        <strain evidence="1 2">NEG-M</strain>
    </source>
</reference>
<dbReference type="FunCoup" id="D2V0H9">
    <property type="interactions" value="169"/>
</dbReference>
<dbReference type="InParanoid" id="D2V0H9"/>
<dbReference type="GO" id="GO:0016791">
    <property type="term" value="F:phosphatase activity"/>
    <property type="evidence" value="ECO:0007669"/>
    <property type="project" value="TreeGrafter"/>
</dbReference>
<organism evidence="2">
    <name type="scientific">Naegleria gruberi</name>
    <name type="common">Amoeba</name>
    <dbReference type="NCBI Taxonomy" id="5762"/>
    <lineage>
        <taxon>Eukaryota</taxon>
        <taxon>Discoba</taxon>
        <taxon>Heterolobosea</taxon>
        <taxon>Tetramitia</taxon>
        <taxon>Eutetramitia</taxon>
        <taxon>Vahlkampfiidae</taxon>
        <taxon>Naegleria</taxon>
    </lineage>
</organism>
<dbReference type="Pfam" id="PF13344">
    <property type="entry name" value="Hydrolase_6"/>
    <property type="match status" value="1"/>
</dbReference>
<evidence type="ECO:0000313" key="2">
    <source>
        <dbReference type="Proteomes" id="UP000006671"/>
    </source>
</evidence>
<dbReference type="AlphaFoldDB" id="D2V0H9"/>
<dbReference type="Gene3D" id="3.40.50.1000">
    <property type="entry name" value="HAD superfamily/HAD-like"/>
    <property type="match status" value="2"/>
</dbReference>
<dbReference type="KEGG" id="ngr:NAEGRDRAFT_30028"/>
<dbReference type="OrthoDB" id="10251048at2759"/>
<dbReference type="InterPro" id="IPR023214">
    <property type="entry name" value="HAD_sf"/>
</dbReference>
<dbReference type="NCBIfam" id="TIGR01460">
    <property type="entry name" value="HAD-SF-IIA"/>
    <property type="match status" value="1"/>
</dbReference>
<dbReference type="STRING" id="5762.D2V0H9"/>
<dbReference type="PANTHER" id="PTHR19288:SF93">
    <property type="entry name" value="FI11325P-RELATED"/>
    <property type="match status" value="1"/>
</dbReference>
<dbReference type="InterPro" id="IPR006357">
    <property type="entry name" value="HAD-SF_hydro_IIA"/>
</dbReference>
<proteinExistence type="predicted"/>
<accession>D2V0H9</accession>
<dbReference type="SUPFAM" id="SSF56784">
    <property type="entry name" value="HAD-like"/>
    <property type="match status" value="1"/>
</dbReference>
<dbReference type="NCBIfam" id="TIGR01456">
    <property type="entry name" value="CECR5"/>
    <property type="match status" value="1"/>
</dbReference>
<sequence>MLATLENSPSEVASPHKDFAIVFDIDGVLIHDGTVIEGVPEMLKSLHEHHIPFVFVTNGGGETEESRAERLSKLFGLEIDNSKVLMCHTPLNRKSKFSSLTQAYEKRVLYIGRNDSSCDKIMENYGYDNRISLRQFAEKYPFLLPYSMKDHENYYKFSHEEQLKLSENDEPIDSIVFLDTPVDWCETLQVCCDLVLSNGKVGHNLDFSKETQHVKVNVCNPDLVYQGVSKHPRFTMGAFLEALDTLFFISNGKRQHLQYELFGKPHKVTYDYAKKVLIDQLRSSHAGHEDRDNVDDMTIYAIGDNPLSDIKGANGAGFVSMLLRTGVWQSSEENDSQNPATHVFPSVREAFKFICDKHL</sequence>
<dbReference type="InterPro" id="IPR006353">
    <property type="entry name" value="HAD-SF_hydro_IIA_CECR5"/>
</dbReference>
<dbReference type="GeneID" id="8855411"/>
<dbReference type="InterPro" id="IPR036412">
    <property type="entry name" value="HAD-like_sf"/>
</dbReference>
<keyword evidence="2" id="KW-1185">Reference proteome</keyword>
<dbReference type="eggNOG" id="KOG1618">
    <property type="taxonomic scope" value="Eukaryota"/>
</dbReference>
<evidence type="ECO:0000313" key="1">
    <source>
        <dbReference type="EMBL" id="EFC49527.1"/>
    </source>
</evidence>